<evidence type="ECO:0000256" key="2">
    <source>
        <dbReference type="SAM" id="Phobius"/>
    </source>
</evidence>
<feature type="transmembrane region" description="Helical" evidence="2">
    <location>
        <begin position="128"/>
        <end position="149"/>
    </location>
</feature>
<dbReference type="RefSeq" id="XP_004349563.1">
    <property type="nucleotide sequence ID" value="XM_004349513.1"/>
</dbReference>
<dbReference type="GeneID" id="14923410"/>
<feature type="transmembrane region" description="Helical" evidence="2">
    <location>
        <begin position="161"/>
        <end position="180"/>
    </location>
</feature>
<keyword evidence="2" id="KW-1133">Transmembrane helix</keyword>
<reference evidence="3 4" key="1">
    <citation type="journal article" date="2013" name="Genome Biol.">
        <title>Genome of Acanthamoeba castellanii highlights extensive lateral gene transfer and early evolution of tyrosine kinase signaling.</title>
        <authorList>
            <person name="Clarke M."/>
            <person name="Lohan A.J."/>
            <person name="Liu B."/>
            <person name="Lagkouvardos I."/>
            <person name="Roy S."/>
            <person name="Zafar N."/>
            <person name="Bertelli C."/>
            <person name="Schilde C."/>
            <person name="Kianianmomeni A."/>
            <person name="Burglin T.R."/>
            <person name="Frech C."/>
            <person name="Turcotte B."/>
            <person name="Kopec K.O."/>
            <person name="Synnott J.M."/>
            <person name="Choo C."/>
            <person name="Paponov I."/>
            <person name="Finkler A."/>
            <person name="Soon Heng Tan C."/>
            <person name="Hutchins A.P."/>
            <person name="Weinmeier T."/>
            <person name="Rattei T."/>
            <person name="Chu J.S."/>
            <person name="Gimenez G."/>
            <person name="Irimia M."/>
            <person name="Rigden D.J."/>
            <person name="Fitzpatrick D.A."/>
            <person name="Lorenzo-Morales J."/>
            <person name="Bateman A."/>
            <person name="Chiu C.H."/>
            <person name="Tang P."/>
            <person name="Hegemann P."/>
            <person name="Fromm H."/>
            <person name="Raoult D."/>
            <person name="Greub G."/>
            <person name="Miranda-Saavedra D."/>
            <person name="Chen N."/>
            <person name="Nash P."/>
            <person name="Ginger M.L."/>
            <person name="Horn M."/>
            <person name="Schaap P."/>
            <person name="Caler L."/>
            <person name="Loftus B."/>
        </authorList>
    </citation>
    <scope>NUCLEOTIDE SEQUENCE [LARGE SCALE GENOMIC DNA]</scope>
    <source>
        <strain evidence="3 4">Neff</strain>
    </source>
</reference>
<keyword evidence="2" id="KW-0472">Membrane</keyword>
<feature type="transmembrane region" description="Helical" evidence="2">
    <location>
        <begin position="186"/>
        <end position="208"/>
    </location>
</feature>
<dbReference type="KEGG" id="acan:ACA1_322740"/>
<feature type="compositionally biased region" description="Basic and acidic residues" evidence="1">
    <location>
        <begin position="1"/>
        <end position="12"/>
    </location>
</feature>
<evidence type="ECO:0000313" key="4">
    <source>
        <dbReference type="Proteomes" id="UP000011083"/>
    </source>
</evidence>
<sequence>MMRERRGDKPKAGDAAAPADATPSAQKSTDAVKVRGGKESRQLSTSFSDLVLAVSCFYVTYELVEMQGRKRFLNPNSHEYAEGLLQHLLVKGEARLYASIAFLLIGIAASFGVLRFARVASAIAPHEFFTNLALFLSTPLLGLCAYTYLPLTTFNLSRHDFLFFGFLFLLFNFFVFYGLMSSSKQLYTLVTGALAMLAIIYLGILYIVKNPAYTIDGKYLIAGSVLYILSGTVIGSTGHYFGLIPRVDIFHYALAIANLLIARAYNEIFD</sequence>
<keyword evidence="4" id="KW-1185">Reference proteome</keyword>
<name>L8HB91_ACACF</name>
<dbReference type="OrthoDB" id="6019940at2759"/>
<feature type="transmembrane region" description="Helical" evidence="2">
    <location>
        <begin position="220"/>
        <end position="243"/>
    </location>
</feature>
<proteinExistence type="predicted"/>
<evidence type="ECO:0000313" key="3">
    <source>
        <dbReference type="EMBL" id="ELR22475.1"/>
    </source>
</evidence>
<keyword evidence="2" id="KW-0812">Transmembrane</keyword>
<gene>
    <name evidence="3" type="ORF">ACA1_322740</name>
</gene>
<dbReference type="VEuPathDB" id="AmoebaDB:ACA1_322740"/>
<accession>L8HB91</accession>
<organism evidence="3 4">
    <name type="scientific">Acanthamoeba castellanii (strain ATCC 30010 / Neff)</name>
    <dbReference type="NCBI Taxonomy" id="1257118"/>
    <lineage>
        <taxon>Eukaryota</taxon>
        <taxon>Amoebozoa</taxon>
        <taxon>Discosea</taxon>
        <taxon>Longamoebia</taxon>
        <taxon>Centramoebida</taxon>
        <taxon>Acanthamoebidae</taxon>
        <taxon>Acanthamoeba</taxon>
    </lineage>
</organism>
<feature type="region of interest" description="Disordered" evidence="1">
    <location>
        <begin position="1"/>
        <end position="35"/>
    </location>
</feature>
<evidence type="ECO:0000256" key="1">
    <source>
        <dbReference type="SAM" id="MobiDB-lite"/>
    </source>
</evidence>
<protein>
    <submittedName>
        <fullName evidence="3">Uncharacterized protein</fullName>
    </submittedName>
</protein>
<dbReference type="EMBL" id="KB007884">
    <property type="protein sequence ID" value="ELR22475.1"/>
    <property type="molecule type" value="Genomic_DNA"/>
</dbReference>
<dbReference type="AlphaFoldDB" id="L8HB91"/>
<feature type="transmembrane region" description="Helical" evidence="2">
    <location>
        <begin position="96"/>
        <end position="116"/>
    </location>
</feature>
<dbReference type="Proteomes" id="UP000011083">
    <property type="component" value="Unassembled WGS sequence"/>
</dbReference>